<reference evidence="2" key="1">
    <citation type="submission" date="2020-11" db="EMBL/GenBank/DDBJ databases">
        <authorList>
            <person name="Kim M.K."/>
        </authorList>
    </citation>
    <scope>NUCLEOTIDE SEQUENCE</scope>
    <source>
        <strain evidence="2">BT350</strain>
    </source>
</reference>
<feature type="transmembrane region" description="Helical" evidence="1">
    <location>
        <begin position="115"/>
        <end position="135"/>
    </location>
</feature>
<proteinExistence type="predicted"/>
<dbReference type="Proteomes" id="UP000599312">
    <property type="component" value="Unassembled WGS sequence"/>
</dbReference>
<keyword evidence="3" id="KW-1185">Reference proteome</keyword>
<evidence type="ECO:0000313" key="3">
    <source>
        <dbReference type="Proteomes" id="UP000599312"/>
    </source>
</evidence>
<keyword evidence="1" id="KW-1133">Transmembrane helix</keyword>
<protein>
    <submittedName>
        <fullName evidence="2">DUF1467 family protein</fullName>
    </submittedName>
</protein>
<comment type="caution">
    <text evidence="2">The sequence shown here is derived from an EMBL/GenBank/DDBJ whole genome shotgun (WGS) entry which is preliminary data.</text>
</comment>
<keyword evidence="1" id="KW-0812">Transmembrane</keyword>
<feature type="transmembrane region" description="Helical" evidence="1">
    <location>
        <begin position="69"/>
        <end position="88"/>
    </location>
</feature>
<evidence type="ECO:0000256" key="1">
    <source>
        <dbReference type="SAM" id="Phobius"/>
    </source>
</evidence>
<dbReference type="InterPro" id="IPR009935">
    <property type="entry name" value="DUF1467"/>
</dbReference>
<dbReference type="EMBL" id="JADQDO010000001">
    <property type="protein sequence ID" value="MBF9232520.1"/>
    <property type="molecule type" value="Genomic_DNA"/>
</dbReference>
<evidence type="ECO:0000313" key="2">
    <source>
        <dbReference type="EMBL" id="MBF9232520.1"/>
    </source>
</evidence>
<feature type="transmembrane region" description="Helical" evidence="1">
    <location>
        <begin position="39"/>
        <end position="63"/>
    </location>
</feature>
<organism evidence="2 3">
    <name type="scientific">Microvirga alba</name>
    <dbReference type="NCBI Taxonomy" id="2791025"/>
    <lineage>
        <taxon>Bacteria</taxon>
        <taxon>Pseudomonadati</taxon>
        <taxon>Pseudomonadota</taxon>
        <taxon>Alphaproteobacteria</taxon>
        <taxon>Hyphomicrobiales</taxon>
        <taxon>Methylobacteriaceae</taxon>
        <taxon>Microvirga</taxon>
    </lineage>
</organism>
<sequence>MGSRCCSCTPRISTARSSNSSRLEGKALIKLVKSVAGSFWMTSAVVLAVSAVAVTIVVSAFGLKVSGGVALYFIIWWTLLFAVLPFGVRSQVEAGEIVHGTEPGAPAAPALREKAIWTTFVSSAVLVFTAGVLPLSGL</sequence>
<name>A0A931FMG9_9HYPH</name>
<keyword evidence="1" id="KW-0472">Membrane</keyword>
<accession>A0A931FMG9</accession>
<dbReference type="AlphaFoldDB" id="A0A931FMG9"/>
<dbReference type="Pfam" id="PF07330">
    <property type="entry name" value="DUF1467"/>
    <property type="match status" value="1"/>
</dbReference>
<gene>
    <name evidence="2" type="ORF">I2H38_03925</name>
</gene>